<evidence type="ECO:0000256" key="1">
    <source>
        <dbReference type="ARBA" id="ARBA00004167"/>
    </source>
</evidence>
<dbReference type="Pfam" id="PF03168">
    <property type="entry name" value="LEA_2"/>
    <property type="match status" value="1"/>
</dbReference>
<evidence type="ECO:0000259" key="6">
    <source>
        <dbReference type="Pfam" id="PF03168"/>
    </source>
</evidence>
<proteinExistence type="evidence at transcript level"/>
<keyword evidence="2 5" id="KW-0812">Transmembrane</keyword>
<name>A9NZ06_PICSI</name>
<dbReference type="GO" id="GO:0005886">
    <property type="term" value="C:plasma membrane"/>
    <property type="evidence" value="ECO:0007669"/>
    <property type="project" value="TreeGrafter"/>
</dbReference>
<dbReference type="PANTHER" id="PTHR31415">
    <property type="entry name" value="OS05G0367900 PROTEIN"/>
    <property type="match status" value="1"/>
</dbReference>
<reference evidence="7" key="1">
    <citation type="journal article" date="2008" name="BMC Genomics">
        <title>A conifer genomics resource of 200,000 spruce (Picea spp.) ESTs and 6,464 high-quality, sequence-finished full-length cDNAs for Sitka spruce (Picea sitchensis).</title>
        <authorList>
            <person name="Ralph S.G."/>
            <person name="Chun H.J."/>
            <person name="Kolosova N."/>
            <person name="Cooper D."/>
            <person name="Oddy C."/>
            <person name="Ritland C.E."/>
            <person name="Kirkpatrick R."/>
            <person name="Moore R."/>
            <person name="Barber S."/>
            <person name="Holt R.A."/>
            <person name="Jones S.J."/>
            <person name="Marra M.A."/>
            <person name="Douglas C.J."/>
            <person name="Ritland K."/>
            <person name="Bohlmann J."/>
        </authorList>
    </citation>
    <scope>NUCLEOTIDE SEQUENCE</scope>
    <source>
        <tissue evidence="7">Green portion of the leader tissue</tissue>
    </source>
</reference>
<dbReference type="InterPro" id="IPR004864">
    <property type="entry name" value="LEA_2"/>
</dbReference>
<evidence type="ECO:0000256" key="3">
    <source>
        <dbReference type="ARBA" id="ARBA00022989"/>
    </source>
</evidence>
<keyword evidence="4 5" id="KW-0472">Membrane</keyword>
<comment type="subcellular location">
    <subcellularLocation>
        <location evidence="1">Membrane</location>
        <topology evidence="1">Single-pass membrane protein</topology>
    </subcellularLocation>
</comment>
<evidence type="ECO:0000256" key="5">
    <source>
        <dbReference type="SAM" id="Phobius"/>
    </source>
</evidence>
<evidence type="ECO:0000256" key="4">
    <source>
        <dbReference type="ARBA" id="ARBA00023136"/>
    </source>
</evidence>
<sequence>MANQTTGPGRSRGRFEFCGVFILFFMRLAIGLGFSILMLWLIVRPHKPRYYVDYASLSQLNITEKIPNSRMEFNVTVRNPNGKMGIYYHKMDWNVYYEDQRIGSSYLPPFYQHRKNTTFLHPVVTGHENLISRKKPEKFFSGSIGDDSEIA</sequence>
<evidence type="ECO:0000313" key="7">
    <source>
        <dbReference type="EMBL" id="ABK25867.1"/>
    </source>
</evidence>
<evidence type="ECO:0000256" key="2">
    <source>
        <dbReference type="ARBA" id="ARBA00022692"/>
    </source>
</evidence>
<dbReference type="GO" id="GO:0009506">
    <property type="term" value="C:plasmodesma"/>
    <property type="evidence" value="ECO:0007669"/>
    <property type="project" value="TreeGrafter"/>
</dbReference>
<dbReference type="InterPro" id="IPR044839">
    <property type="entry name" value="NDR1-like"/>
</dbReference>
<organism evidence="7">
    <name type="scientific">Picea sitchensis</name>
    <name type="common">Sitka spruce</name>
    <name type="synonym">Pinus sitchensis</name>
    <dbReference type="NCBI Taxonomy" id="3332"/>
    <lineage>
        <taxon>Eukaryota</taxon>
        <taxon>Viridiplantae</taxon>
        <taxon>Streptophyta</taxon>
        <taxon>Embryophyta</taxon>
        <taxon>Tracheophyta</taxon>
        <taxon>Spermatophyta</taxon>
        <taxon>Pinopsida</taxon>
        <taxon>Pinidae</taxon>
        <taxon>Conifers I</taxon>
        <taxon>Pinales</taxon>
        <taxon>Pinaceae</taxon>
        <taxon>Picea</taxon>
    </lineage>
</organism>
<dbReference type="OMA" id="QRTKCDI"/>
<dbReference type="AlphaFoldDB" id="A9NZ06"/>
<dbReference type="PANTHER" id="PTHR31415:SF4">
    <property type="entry name" value="NDR1_HIN1-LIKE PROTEIN 3"/>
    <property type="match status" value="1"/>
</dbReference>
<protein>
    <recommendedName>
        <fullName evidence="6">Late embryogenesis abundant protein LEA-2 subgroup domain-containing protein</fullName>
    </recommendedName>
</protein>
<feature type="transmembrane region" description="Helical" evidence="5">
    <location>
        <begin position="20"/>
        <end position="43"/>
    </location>
</feature>
<accession>A9NZ06</accession>
<dbReference type="EMBL" id="EF086609">
    <property type="protein sequence ID" value="ABK25867.1"/>
    <property type="molecule type" value="mRNA"/>
</dbReference>
<dbReference type="GO" id="GO:0098542">
    <property type="term" value="P:defense response to other organism"/>
    <property type="evidence" value="ECO:0007669"/>
    <property type="project" value="InterPro"/>
</dbReference>
<feature type="domain" description="Late embryogenesis abundant protein LEA-2 subgroup" evidence="6">
    <location>
        <begin position="75"/>
        <end position="127"/>
    </location>
</feature>
<keyword evidence="3 5" id="KW-1133">Transmembrane helix</keyword>